<reference evidence="10" key="1">
    <citation type="submission" date="2010-05" db="EMBL/GenBank/DDBJ databases">
        <title>The complete genome of Truepera radiovictris DSM 17093.</title>
        <authorList>
            <consortium name="US DOE Joint Genome Institute (JGI-PGF)"/>
            <person name="Lucas S."/>
            <person name="Copeland A."/>
            <person name="Lapidus A."/>
            <person name="Glavina del Rio T."/>
            <person name="Dalin E."/>
            <person name="Tice H."/>
            <person name="Bruce D."/>
            <person name="Goodwin L."/>
            <person name="Pitluck S."/>
            <person name="Kyrpides N."/>
            <person name="Mavromatis K."/>
            <person name="Ovchinnikova G."/>
            <person name="Munk A.C."/>
            <person name="Detter J.C."/>
            <person name="Han C."/>
            <person name="Tapia R."/>
            <person name="Land M."/>
            <person name="Hauser L."/>
            <person name="Markowitz V."/>
            <person name="Cheng J.-F."/>
            <person name="Hugenholtz P."/>
            <person name="Woyke T."/>
            <person name="Wu D."/>
            <person name="Tindall B."/>
            <person name="Pomrenke H.G."/>
            <person name="Brambilla E."/>
            <person name="Klenk H.-P."/>
            <person name="Eisen J.A."/>
        </authorList>
    </citation>
    <scope>NUCLEOTIDE SEQUENCE [LARGE SCALE GENOMIC DNA]</scope>
    <source>
        <strain evidence="10">DSM 17093 / CIP 108686 / LMG 22925 / RQ-24</strain>
    </source>
</reference>
<keyword evidence="3 9" id="KW-0808">Transferase</keyword>
<dbReference type="HOGENOM" id="CLU_097916_3_0_0"/>
<dbReference type="PANTHER" id="PTHR43071:SF1">
    <property type="entry name" value="2-AMINO-4-HYDROXY-6-HYDROXYMETHYLDIHYDROPTERIDINE PYROPHOSPHOKINASE"/>
    <property type="match status" value="1"/>
</dbReference>
<dbReference type="GO" id="GO:0005524">
    <property type="term" value="F:ATP binding"/>
    <property type="evidence" value="ECO:0007669"/>
    <property type="project" value="UniProtKB-KW"/>
</dbReference>
<name>D7CXI5_TRURR</name>
<reference evidence="9 10" key="2">
    <citation type="journal article" date="2011" name="Stand. Genomic Sci.">
        <title>Complete genome sequence of Truepera radiovictrix type strain (RQ-24).</title>
        <authorList>
            <person name="Ivanova N."/>
            <person name="Rohde C."/>
            <person name="Munk C."/>
            <person name="Nolan M."/>
            <person name="Lucas S."/>
            <person name="Del Rio T.G."/>
            <person name="Tice H."/>
            <person name="Deshpande S."/>
            <person name="Cheng J.F."/>
            <person name="Tapia R."/>
            <person name="Han C."/>
            <person name="Goodwin L."/>
            <person name="Pitluck S."/>
            <person name="Liolios K."/>
            <person name="Mavromatis K."/>
            <person name="Mikhailova N."/>
            <person name="Pati A."/>
            <person name="Chen A."/>
            <person name="Palaniappan K."/>
            <person name="Land M."/>
            <person name="Hauser L."/>
            <person name="Chang Y.J."/>
            <person name="Jeffries C.D."/>
            <person name="Brambilla E."/>
            <person name="Rohde M."/>
            <person name="Goker M."/>
            <person name="Tindall B.J."/>
            <person name="Woyke T."/>
            <person name="Bristow J."/>
            <person name="Eisen J.A."/>
            <person name="Markowitz V."/>
            <person name="Hugenholtz P."/>
            <person name="Kyrpides N.C."/>
            <person name="Klenk H.P."/>
            <person name="Lapidus A."/>
        </authorList>
    </citation>
    <scope>NUCLEOTIDE SEQUENCE [LARGE SCALE GENOMIC DNA]</scope>
    <source>
        <strain evidence="10">DSM 17093 / CIP 108686 / LMG 22925 / RQ-24</strain>
    </source>
</reference>
<keyword evidence="4" id="KW-0547">Nucleotide-binding</keyword>
<dbReference type="GO" id="GO:0046656">
    <property type="term" value="P:folic acid biosynthetic process"/>
    <property type="evidence" value="ECO:0007669"/>
    <property type="project" value="UniProtKB-KW"/>
</dbReference>
<feature type="domain" description="7,8-dihydro-6-hydroxymethylpterin-pyrophosphokinase" evidence="8">
    <location>
        <begin position="100"/>
        <end position="111"/>
    </location>
</feature>
<keyword evidence="10" id="KW-1185">Reference proteome</keyword>
<dbReference type="GO" id="GO:0046654">
    <property type="term" value="P:tetrahydrofolate biosynthetic process"/>
    <property type="evidence" value="ECO:0007669"/>
    <property type="project" value="UniProtKB-UniPathway"/>
</dbReference>
<gene>
    <name evidence="9" type="ordered locus">Trad_1465</name>
</gene>
<dbReference type="KEGG" id="tra:Trad_1465"/>
<keyword evidence="6" id="KW-0067">ATP-binding</keyword>
<dbReference type="EMBL" id="CP002049">
    <property type="protein sequence ID" value="ADI14587.1"/>
    <property type="molecule type" value="Genomic_DNA"/>
</dbReference>
<keyword evidence="5" id="KW-0418">Kinase</keyword>
<evidence type="ECO:0000256" key="1">
    <source>
        <dbReference type="ARBA" id="ARBA00005051"/>
    </source>
</evidence>
<evidence type="ECO:0000256" key="7">
    <source>
        <dbReference type="ARBA" id="ARBA00022909"/>
    </source>
</evidence>
<dbReference type="GO" id="GO:0016301">
    <property type="term" value="F:kinase activity"/>
    <property type="evidence" value="ECO:0007669"/>
    <property type="project" value="UniProtKB-KW"/>
</dbReference>
<sequence length="177" mass="19145">MSVREGDSASGGVEGVFVALGANLGDPLASLRWARTALSSVSRIRGASSLYRTAPVGGPPGQPDYLNAVLELTPFEEEPERFMAVLLELERRCGRVRSERWGPRTLDLDLLAWGARVQKSPRLTLPHPRMMVRAFVLAPLCELAPSWRHPVTGTLACDALRALGGAPPVVRTPLAWG</sequence>
<comment type="pathway">
    <text evidence="1">Cofactor biosynthesis; tetrahydrofolate biosynthesis; 2-amino-4-hydroxy-6-hydroxymethyl-7,8-dihydropteridine diphosphate from 7,8-dihydroneopterin triphosphate: step 4/4.</text>
</comment>
<dbReference type="CDD" id="cd00483">
    <property type="entry name" value="HPPK"/>
    <property type="match status" value="1"/>
</dbReference>
<dbReference type="EC" id="2.7.6.3" evidence="2"/>
<evidence type="ECO:0000259" key="8">
    <source>
        <dbReference type="PROSITE" id="PS00794"/>
    </source>
</evidence>
<proteinExistence type="predicted"/>
<dbReference type="GO" id="GO:0003848">
    <property type="term" value="F:2-amino-4-hydroxy-6-hydroxymethyldihydropteridine diphosphokinase activity"/>
    <property type="evidence" value="ECO:0007669"/>
    <property type="project" value="UniProtKB-EC"/>
</dbReference>
<organism evidence="9 10">
    <name type="scientific">Truepera radiovictrix (strain DSM 17093 / CIP 108686 / LMG 22925 / RQ-24)</name>
    <dbReference type="NCBI Taxonomy" id="649638"/>
    <lineage>
        <taxon>Bacteria</taxon>
        <taxon>Thermotogati</taxon>
        <taxon>Deinococcota</taxon>
        <taxon>Deinococci</taxon>
        <taxon>Trueperales</taxon>
        <taxon>Trueperaceae</taxon>
        <taxon>Truepera</taxon>
    </lineage>
</organism>
<dbReference type="SUPFAM" id="SSF55083">
    <property type="entry name" value="6-hydroxymethyl-7,8-dihydropterin pyrophosphokinase, HPPK"/>
    <property type="match status" value="1"/>
</dbReference>
<evidence type="ECO:0000256" key="3">
    <source>
        <dbReference type="ARBA" id="ARBA00022679"/>
    </source>
</evidence>
<evidence type="ECO:0000313" key="10">
    <source>
        <dbReference type="Proteomes" id="UP000000379"/>
    </source>
</evidence>
<dbReference type="OrthoDB" id="9808041at2"/>
<dbReference type="NCBIfam" id="TIGR01498">
    <property type="entry name" value="folK"/>
    <property type="match status" value="1"/>
</dbReference>
<dbReference type="InterPro" id="IPR035907">
    <property type="entry name" value="Hppk_sf"/>
</dbReference>
<evidence type="ECO:0000256" key="5">
    <source>
        <dbReference type="ARBA" id="ARBA00022777"/>
    </source>
</evidence>
<dbReference type="eggNOG" id="COG0801">
    <property type="taxonomic scope" value="Bacteria"/>
</dbReference>
<protein>
    <recommendedName>
        <fullName evidence="2">2-amino-4-hydroxy-6-hydroxymethyldihydropteridine diphosphokinase</fullName>
        <ecNumber evidence="2">2.7.6.3</ecNumber>
    </recommendedName>
</protein>
<evidence type="ECO:0000256" key="2">
    <source>
        <dbReference type="ARBA" id="ARBA00013253"/>
    </source>
</evidence>
<dbReference type="UniPathway" id="UPA00077">
    <property type="reaction ID" value="UER00155"/>
</dbReference>
<accession>D7CXI5</accession>
<dbReference type="PROSITE" id="PS00794">
    <property type="entry name" value="HPPK"/>
    <property type="match status" value="1"/>
</dbReference>
<dbReference type="AlphaFoldDB" id="D7CXI5"/>
<dbReference type="Gene3D" id="3.30.70.560">
    <property type="entry name" value="7,8-Dihydro-6-hydroxymethylpterin-pyrophosphokinase HPPK"/>
    <property type="match status" value="1"/>
</dbReference>
<dbReference type="Pfam" id="PF01288">
    <property type="entry name" value="HPPK"/>
    <property type="match status" value="1"/>
</dbReference>
<dbReference type="InterPro" id="IPR000550">
    <property type="entry name" value="Hppk"/>
</dbReference>
<evidence type="ECO:0000256" key="4">
    <source>
        <dbReference type="ARBA" id="ARBA00022741"/>
    </source>
</evidence>
<keyword evidence="7" id="KW-0289">Folate biosynthesis</keyword>
<dbReference type="PANTHER" id="PTHR43071">
    <property type="entry name" value="2-AMINO-4-HYDROXY-6-HYDROXYMETHYLDIHYDROPTERIDINE PYROPHOSPHOKINASE"/>
    <property type="match status" value="1"/>
</dbReference>
<dbReference type="Proteomes" id="UP000000379">
    <property type="component" value="Chromosome"/>
</dbReference>
<evidence type="ECO:0000256" key="6">
    <source>
        <dbReference type="ARBA" id="ARBA00022840"/>
    </source>
</evidence>
<evidence type="ECO:0000313" key="9">
    <source>
        <dbReference type="EMBL" id="ADI14587.1"/>
    </source>
</evidence>
<dbReference type="STRING" id="649638.Trad_1465"/>
<dbReference type="RefSeq" id="WP_013177955.1">
    <property type="nucleotide sequence ID" value="NC_014221.1"/>
</dbReference>